<sequence length="298" mass="31438">MKFTSLRLGVGIALVGLALAGGTARAQLEANLGALNDENARGYLQPLATALSATLNASVFQTGDIPRSKPTFQIQANVMGVTFDDADRTYTPTDPPGFESSESVKAPTVIGDPDAVIQEGQAGTQLYHPGGFDLENFTIAAPQLSVGGFMGTKLLVRWISLDLGDADLGNLELFGIGGQHSLSQYFLEAPVDVAAGVMYQSFKIGDGLVDASTLQFNVTGSKRFGVIEPYVGIGYDTFDMKGEYTEDTTGEGINVKFDRENNIHLTVGGRLNFNYVILHGEFNAAAESGVAAGLSVGL</sequence>
<dbReference type="AlphaFoldDB" id="A0A956LZD6"/>
<proteinExistence type="predicted"/>
<dbReference type="EMBL" id="JAGQHR010000414">
    <property type="protein sequence ID" value="MCA9728550.1"/>
    <property type="molecule type" value="Genomic_DNA"/>
</dbReference>
<name>A0A956LZD6_UNCEI</name>
<dbReference type="Proteomes" id="UP000697710">
    <property type="component" value="Unassembled WGS sequence"/>
</dbReference>
<dbReference type="Pfam" id="PF20230">
    <property type="entry name" value="DUF6588"/>
    <property type="match status" value="1"/>
</dbReference>
<organism evidence="2 3">
    <name type="scientific">Eiseniibacteriota bacterium</name>
    <dbReference type="NCBI Taxonomy" id="2212470"/>
    <lineage>
        <taxon>Bacteria</taxon>
        <taxon>Candidatus Eiseniibacteriota</taxon>
    </lineage>
</organism>
<keyword evidence="1" id="KW-0732">Signal</keyword>
<evidence type="ECO:0000313" key="3">
    <source>
        <dbReference type="Proteomes" id="UP000697710"/>
    </source>
</evidence>
<evidence type="ECO:0000256" key="1">
    <source>
        <dbReference type="SAM" id="SignalP"/>
    </source>
</evidence>
<accession>A0A956LZD6</accession>
<evidence type="ECO:0000313" key="2">
    <source>
        <dbReference type="EMBL" id="MCA9728550.1"/>
    </source>
</evidence>
<gene>
    <name evidence="2" type="ORF">KC729_12755</name>
</gene>
<feature type="signal peptide" evidence="1">
    <location>
        <begin position="1"/>
        <end position="26"/>
    </location>
</feature>
<reference evidence="2" key="1">
    <citation type="submission" date="2020-04" db="EMBL/GenBank/DDBJ databases">
        <authorList>
            <person name="Zhang T."/>
        </authorList>
    </citation>
    <scope>NUCLEOTIDE SEQUENCE</scope>
    <source>
        <strain evidence="2">HKST-UBA01</strain>
    </source>
</reference>
<comment type="caution">
    <text evidence="2">The sequence shown here is derived from an EMBL/GenBank/DDBJ whole genome shotgun (WGS) entry which is preliminary data.</text>
</comment>
<reference evidence="2" key="2">
    <citation type="journal article" date="2021" name="Microbiome">
        <title>Successional dynamics and alternative stable states in a saline activated sludge microbial community over 9 years.</title>
        <authorList>
            <person name="Wang Y."/>
            <person name="Ye J."/>
            <person name="Ju F."/>
            <person name="Liu L."/>
            <person name="Boyd J.A."/>
            <person name="Deng Y."/>
            <person name="Parks D.H."/>
            <person name="Jiang X."/>
            <person name="Yin X."/>
            <person name="Woodcroft B.J."/>
            <person name="Tyson G.W."/>
            <person name="Hugenholtz P."/>
            <person name="Polz M.F."/>
            <person name="Zhang T."/>
        </authorList>
    </citation>
    <scope>NUCLEOTIDE SEQUENCE</scope>
    <source>
        <strain evidence="2">HKST-UBA01</strain>
    </source>
</reference>
<protein>
    <submittedName>
        <fullName evidence="2">Autotransporter domain-containing protein</fullName>
    </submittedName>
</protein>
<dbReference type="InterPro" id="IPR036709">
    <property type="entry name" value="Autotransporte_beta_dom_sf"/>
</dbReference>
<dbReference type="SUPFAM" id="SSF103515">
    <property type="entry name" value="Autotransporter"/>
    <property type="match status" value="1"/>
</dbReference>
<feature type="chain" id="PRO_5037821225" evidence="1">
    <location>
        <begin position="27"/>
        <end position="298"/>
    </location>
</feature>
<dbReference type="InterPro" id="IPR046495">
    <property type="entry name" value="DUF6588"/>
</dbReference>